<evidence type="ECO:0000313" key="2">
    <source>
        <dbReference type="Proteomes" id="UP000000600"/>
    </source>
</evidence>
<evidence type="ECO:0000313" key="1">
    <source>
        <dbReference type="EMBL" id="CAK87296.1"/>
    </source>
</evidence>
<reference evidence="1 2" key="1">
    <citation type="journal article" date="2006" name="Nature">
        <title>Global trends of whole-genome duplications revealed by the ciliate Paramecium tetraurelia.</title>
        <authorList>
            <consortium name="Genoscope"/>
            <person name="Aury J.-M."/>
            <person name="Jaillon O."/>
            <person name="Duret L."/>
            <person name="Noel B."/>
            <person name="Jubin C."/>
            <person name="Porcel B.M."/>
            <person name="Segurens B."/>
            <person name="Daubin V."/>
            <person name="Anthouard V."/>
            <person name="Aiach N."/>
            <person name="Arnaiz O."/>
            <person name="Billaut A."/>
            <person name="Beisson J."/>
            <person name="Blanc I."/>
            <person name="Bouhouche K."/>
            <person name="Camara F."/>
            <person name="Duharcourt S."/>
            <person name="Guigo R."/>
            <person name="Gogendeau D."/>
            <person name="Katinka M."/>
            <person name="Keller A.-M."/>
            <person name="Kissmehl R."/>
            <person name="Klotz C."/>
            <person name="Koll F."/>
            <person name="Le Moue A."/>
            <person name="Lepere C."/>
            <person name="Malinsky S."/>
            <person name="Nowacki M."/>
            <person name="Nowak J.K."/>
            <person name="Plattner H."/>
            <person name="Poulain J."/>
            <person name="Ruiz F."/>
            <person name="Serrano V."/>
            <person name="Zagulski M."/>
            <person name="Dessen P."/>
            <person name="Betermier M."/>
            <person name="Weissenbach J."/>
            <person name="Scarpelli C."/>
            <person name="Schachter V."/>
            <person name="Sperling L."/>
            <person name="Meyer E."/>
            <person name="Cohen J."/>
            <person name="Wincker P."/>
        </authorList>
    </citation>
    <scope>NUCLEOTIDE SEQUENCE [LARGE SCALE GENOMIC DNA]</scope>
    <source>
        <strain evidence="1 2">Stock d4-2</strain>
    </source>
</reference>
<dbReference type="GeneID" id="5040478"/>
<sequence>MSKINCLITERVSQIHEEELEDSVQYLVLIISVRKDSLKTCILQQQMEKTSSNSLKISNFGLCSKRQILLDKQLKYQTLIQNSLLYVIQEACSQTKHAKFYPQFS</sequence>
<dbReference type="InParanoid" id="A0DW79"/>
<dbReference type="KEGG" id="ptm:GSPATT00039799001"/>
<name>A0DW79_PARTE</name>
<gene>
    <name evidence="1" type="ORF">GSPATT00039799001</name>
</gene>
<keyword evidence="2" id="KW-1185">Reference proteome</keyword>
<dbReference type="Proteomes" id="UP000000600">
    <property type="component" value="Unassembled WGS sequence"/>
</dbReference>
<dbReference type="HOGENOM" id="CLU_2241839_0_0_1"/>
<dbReference type="AlphaFoldDB" id="A0DW79"/>
<organism evidence="1 2">
    <name type="scientific">Paramecium tetraurelia</name>
    <dbReference type="NCBI Taxonomy" id="5888"/>
    <lineage>
        <taxon>Eukaryota</taxon>
        <taxon>Sar</taxon>
        <taxon>Alveolata</taxon>
        <taxon>Ciliophora</taxon>
        <taxon>Intramacronucleata</taxon>
        <taxon>Oligohymenophorea</taxon>
        <taxon>Peniculida</taxon>
        <taxon>Parameciidae</taxon>
        <taxon>Paramecium</taxon>
    </lineage>
</organism>
<proteinExistence type="predicted"/>
<accession>A0DW79</accession>
<dbReference type="EMBL" id="CT868611">
    <property type="protein sequence ID" value="CAK87296.1"/>
    <property type="molecule type" value="Genomic_DNA"/>
</dbReference>
<protein>
    <submittedName>
        <fullName evidence="1">Uncharacterized protein</fullName>
    </submittedName>
</protein>
<dbReference type="RefSeq" id="XP_001454693.1">
    <property type="nucleotide sequence ID" value="XM_001454656.1"/>
</dbReference>